<organism evidence="14 15">
    <name type="scientific">Paxillus rubicundulus Ve08.2h10</name>
    <dbReference type="NCBI Taxonomy" id="930991"/>
    <lineage>
        <taxon>Eukaryota</taxon>
        <taxon>Fungi</taxon>
        <taxon>Dikarya</taxon>
        <taxon>Basidiomycota</taxon>
        <taxon>Agaricomycotina</taxon>
        <taxon>Agaricomycetes</taxon>
        <taxon>Agaricomycetidae</taxon>
        <taxon>Boletales</taxon>
        <taxon>Paxilineae</taxon>
        <taxon>Paxillaceae</taxon>
        <taxon>Paxillus</taxon>
    </lineage>
</organism>
<evidence type="ECO:0000256" key="1">
    <source>
        <dbReference type="ARBA" id="ARBA00005189"/>
    </source>
</evidence>
<protein>
    <recommendedName>
        <fullName evidence="11">Phosphatidylserine decarboxylase proenzyme 2</fullName>
        <ecNumber evidence="11">4.1.1.65</ecNumber>
    </recommendedName>
    <component>
        <recommendedName>
            <fullName evidence="11">Phosphatidylserine decarboxylase 2 beta chain</fullName>
        </recommendedName>
    </component>
    <component>
        <recommendedName>
            <fullName evidence="11">Phosphatidylserine decarboxylase 2 alpha chain</fullName>
        </recommendedName>
    </component>
</protein>
<sequence length="1160" mass="128131">MIPPVPKKAQKIGRALKTAARFPARVSGGRGSGRNAFSPSPGENPVVSLRLQVLGCKDLCARGRHNSCDPFVVVSLLNTRHHTPVIKRNANPEYSLKDATFDFPIYLSLADRLGTIEVVVWDKENMIKKEYLGEVALPLEDWFKEGNAFGFYDDQNRSSSLALVSTRATTHASGSVQIKVGFVTPPNTQSLMGFDEVFAELIKRSRPSLVSAPPTEGIGTLRSHLVGPTFEDDGGISSEEDDDSDDDDSDEDIPGPPVLSRLYIPPLVIHKVKSAGKDGKTPGTARPSPAAESATPTPITPTASTSRSKLPKLFVRRPPLSTRPSYEATPIPTILDIPSIMVAPPAVTAPSSPLPHPIPTESRHRRSASTGTIPTISTKKFGKSWSASKNADYNFSAANDTVGIVMLEIQGATDLPKLKNMTRTGWDMDPFVVISFGKKVFRTRVIRHSLNPTWDEKLLFHVRRYETPFKVQLTVLDWDKLSSNDHVGDARFDVSELVKDAPQPDPRTGFYSEDGDGNHPMKEFRLPLVTAKGVSWEAKHNPVLCFRAKFQPYDALRQRFWAHYLMQYDADDTGALSHLEITSMLDSLGSTLSAQTIDSFFIRHGKRPSDDELTIPEVILCLETELCRPKSEKKRLNTEDSFADSSSSPTPLMTGGEEVDGRSSYPGKSFLDGLNFSGPPLGKMLFDESPTEKAMSVYPLPPEPYMTEPSERPLAHVAEPLSASSTTSWTQQPFSSSSRQFSHSSSDLEDGPSGGGVPVSLGGGEQHFERVINVKNCPLCHRPRLNSKAEMDIITHLAICASQDWAKVDRIVVSNFVTASQAQRKWYTKVITKVSNGNYKLGANSANIIVQNRMTGQLEEEKMQVYIRLGIRLLYKGARGRMEGARARRLLKSLSIKQGIKYDSPESARDIQAFIDFHGLKVDEILEPIKSFKTFNEFFYRKLKPDARPVDSPDDPTRLVSAADCRLMVFETVSEATRLWIKGREFTVARLLGEAYRDEAERYTGGALAIFRLAPQDYHRFHVPVNGTIGHMTDISGEYYTVNPQAIRSALDVYGENARKIVPIDSPQFGRVMAVCVGAMMVGSIKTTVNEGDQVKRGQELGYFAFGGSTIVVLFEKGAVEWDEDLVINGRASLETLVRVGMGIGHCRRGPSMMNDSYKP</sequence>
<dbReference type="InterPro" id="IPR000008">
    <property type="entry name" value="C2_dom"/>
</dbReference>
<dbReference type="InterPro" id="IPR033179">
    <property type="entry name" value="PSD_type2_pro"/>
</dbReference>
<feature type="compositionally biased region" description="Low complexity" evidence="12">
    <location>
        <begin position="735"/>
        <end position="745"/>
    </location>
</feature>
<comment type="subcellular location">
    <subcellularLocation>
        <location evidence="11">Golgi apparatus membrane</location>
        <topology evidence="11">Peripheral membrane protein</topology>
        <orientation evidence="11">Cytoplasmic side</orientation>
    </subcellularLocation>
    <subcellularLocation>
        <location evidence="11">Endosome membrane</location>
        <topology evidence="11">Peripheral membrane protein</topology>
        <orientation evidence="11">Cytoplasmic side</orientation>
    </subcellularLocation>
</comment>
<dbReference type="CDD" id="cd04039">
    <property type="entry name" value="C2_PSD"/>
    <property type="match status" value="1"/>
</dbReference>
<dbReference type="HOGENOM" id="CLU_002661_2_1_1"/>
<feature type="active site" description="Charge relay system; for autoendoproteolytic cleavage activity" evidence="11">
    <location>
        <position position="964"/>
    </location>
</feature>
<keyword evidence="6 11" id="KW-0865">Zymogen</keyword>
<dbReference type="GO" id="GO:0005795">
    <property type="term" value="C:Golgi stack"/>
    <property type="evidence" value="ECO:0007669"/>
    <property type="project" value="UniProtKB-UniRule"/>
</dbReference>
<evidence type="ECO:0000256" key="4">
    <source>
        <dbReference type="ARBA" id="ARBA00023098"/>
    </source>
</evidence>
<dbReference type="PANTHER" id="PTHR10067:SF17">
    <property type="entry name" value="PHOSPHATIDYLSERINE DECARBOXYLASE PROENZYME 2"/>
    <property type="match status" value="1"/>
</dbReference>
<keyword evidence="2 11" id="KW-0444">Lipid biosynthesis</keyword>
<dbReference type="STRING" id="930991.A0A0D0D4N8"/>
<feature type="region of interest" description="Disordered" evidence="12">
    <location>
        <begin position="348"/>
        <end position="374"/>
    </location>
</feature>
<feature type="region of interest" description="Disordered" evidence="12">
    <location>
        <begin position="633"/>
        <end position="666"/>
    </location>
</feature>
<dbReference type="PANTHER" id="PTHR10067">
    <property type="entry name" value="PHOSPHATIDYLSERINE DECARBOXYLASE"/>
    <property type="match status" value="1"/>
</dbReference>
<feature type="region of interest" description="Disordered" evidence="12">
    <location>
        <begin position="273"/>
        <end position="327"/>
    </location>
</feature>
<comment type="function">
    <text evidence="11">Catalyzes the formation of phosphatidylethanolamine (PtdEtn) from phosphatidylserine (PtdSer). Plays a central role in phospholipid metabolism and in the interorganelle trafficking of phosphatidylserine.</text>
</comment>
<reference evidence="14 15" key="1">
    <citation type="submission" date="2014-04" db="EMBL/GenBank/DDBJ databases">
        <authorList>
            <consortium name="DOE Joint Genome Institute"/>
            <person name="Kuo A."/>
            <person name="Kohler A."/>
            <person name="Jargeat P."/>
            <person name="Nagy L.G."/>
            <person name="Floudas D."/>
            <person name="Copeland A."/>
            <person name="Barry K.W."/>
            <person name="Cichocki N."/>
            <person name="Veneault-Fourrey C."/>
            <person name="LaButti K."/>
            <person name="Lindquist E.A."/>
            <person name="Lipzen A."/>
            <person name="Lundell T."/>
            <person name="Morin E."/>
            <person name="Murat C."/>
            <person name="Sun H."/>
            <person name="Tunlid A."/>
            <person name="Henrissat B."/>
            <person name="Grigoriev I.V."/>
            <person name="Hibbett D.S."/>
            <person name="Martin F."/>
            <person name="Nordberg H.P."/>
            <person name="Cantor M.N."/>
            <person name="Hua S.X."/>
        </authorList>
    </citation>
    <scope>NUCLEOTIDE SEQUENCE [LARGE SCALE GENOMIC DNA]</scope>
    <source>
        <strain evidence="14 15">Ve08.2h10</strain>
    </source>
</reference>
<keyword evidence="8 11" id="KW-0456">Lyase</keyword>
<feature type="site" description="Cleavage (non-hydrolytic); by autocatalysis" evidence="11">
    <location>
        <begin position="1108"/>
        <end position="1109"/>
    </location>
</feature>
<evidence type="ECO:0000256" key="7">
    <source>
        <dbReference type="ARBA" id="ARBA00023209"/>
    </source>
</evidence>
<keyword evidence="7 11" id="KW-0594">Phospholipid biosynthesis</keyword>
<name>A0A0D0D4N8_9AGAM</name>
<evidence type="ECO:0000259" key="13">
    <source>
        <dbReference type="PROSITE" id="PS50004"/>
    </source>
</evidence>
<keyword evidence="9 11" id="KW-1208">Phospholipid metabolism</keyword>
<dbReference type="Gene3D" id="2.60.40.150">
    <property type="entry name" value="C2 domain"/>
    <property type="match status" value="2"/>
</dbReference>
<dbReference type="InterPro" id="IPR003817">
    <property type="entry name" value="PS_Dcarbxylase"/>
</dbReference>
<dbReference type="CDD" id="cd00030">
    <property type="entry name" value="C2"/>
    <property type="match status" value="1"/>
</dbReference>
<feature type="compositionally biased region" description="Gly residues" evidence="12">
    <location>
        <begin position="752"/>
        <end position="762"/>
    </location>
</feature>
<keyword evidence="10 11" id="KW-0670">Pyruvate</keyword>
<feature type="active site" description="Charge relay system; for autoendoproteolytic cleavage activity" evidence="11">
    <location>
        <position position="1109"/>
    </location>
</feature>
<dbReference type="Pfam" id="PF02666">
    <property type="entry name" value="PS_Dcarbxylase"/>
    <property type="match status" value="1"/>
</dbReference>
<keyword evidence="15" id="KW-1185">Reference proteome</keyword>
<comment type="domain">
    <text evidence="11">The C2 domains have an essential, but non-catalytic function. They may facilitate interactions with other proteins and are required for lipid transport function.</text>
</comment>
<feature type="region of interest" description="Disordered" evidence="12">
    <location>
        <begin position="209"/>
        <end position="260"/>
    </location>
</feature>
<feature type="domain" description="C2" evidence="13">
    <location>
        <begin position="29"/>
        <end position="152"/>
    </location>
</feature>
<feature type="chain" id="PRO_5023384668" description="Phosphatidylserine decarboxylase 2 beta chain" evidence="11">
    <location>
        <begin position="1"/>
        <end position="1108"/>
    </location>
</feature>
<dbReference type="SMART" id="SM00239">
    <property type="entry name" value="C2"/>
    <property type="match status" value="2"/>
</dbReference>
<evidence type="ECO:0000256" key="2">
    <source>
        <dbReference type="ARBA" id="ARBA00022516"/>
    </source>
</evidence>
<evidence type="ECO:0000256" key="5">
    <source>
        <dbReference type="ARBA" id="ARBA00023136"/>
    </source>
</evidence>
<dbReference type="PROSITE" id="PS50004">
    <property type="entry name" value="C2"/>
    <property type="match status" value="2"/>
</dbReference>
<feature type="compositionally biased region" description="Low complexity" evidence="12">
    <location>
        <begin position="284"/>
        <end position="308"/>
    </location>
</feature>
<comment type="subunit">
    <text evidence="11">Heterodimer of a large membrane-associated beta subunit and a small pyruvoyl-containing alpha subunit.</text>
</comment>
<evidence type="ECO:0000256" key="8">
    <source>
        <dbReference type="ARBA" id="ARBA00023239"/>
    </source>
</evidence>
<evidence type="ECO:0000256" key="10">
    <source>
        <dbReference type="ARBA" id="ARBA00023317"/>
    </source>
</evidence>
<dbReference type="GO" id="GO:0006646">
    <property type="term" value="P:phosphatidylethanolamine biosynthetic process"/>
    <property type="evidence" value="ECO:0007669"/>
    <property type="project" value="UniProtKB-UniRule"/>
</dbReference>
<dbReference type="GO" id="GO:0016540">
    <property type="term" value="P:protein autoprocessing"/>
    <property type="evidence" value="ECO:0007669"/>
    <property type="project" value="UniProtKB-UniRule"/>
</dbReference>
<proteinExistence type="inferred from homology"/>
<dbReference type="EC" id="4.1.1.65" evidence="11"/>
<gene>
    <name evidence="11" type="primary">PSD2</name>
    <name evidence="14" type="ORF">PAXRUDRAFT_830763</name>
</gene>
<feature type="active site" description="Schiff-base intermediate with substrate; via pyruvic acid; for decarboxylase activity" evidence="11">
    <location>
        <position position="1109"/>
    </location>
</feature>
<dbReference type="SUPFAM" id="SSF49562">
    <property type="entry name" value="C2 domain (Calcium/lipid-binding domain, CaLB)"/>
    <property type="match status" value="2"/>
</dbReference>
<dbReference type="InterPro" id="IPR033177">
    <property type="entry name" value="PSD-B"/>
</dbReference>
<feature type="compositionally biased region" description="Polar residues" evidence="12">
    <location>
        <begin position="639"/>
        <end position="651"/>
    </location>
</feature>
<feature type="domain" description="C2" evidence="13">
    <location>
        <begin position="383"/>
        <end position="507"/>
    </location>
</feature>
<evidence type="ECO:0000256" key="6">
    <source>
        <dbReference type="ARBA" id="ARBA00023145"/>
    </source>
</evidence>
<dbReference type="InterPro" id="IPR018247">
    <property type="entry name" value="EF_Hand_1_Ca_BS"/>
</dbReference>
<keyword evidence="11" id="KW-0333">Golgi apparatus</keyword>
<evidence type="ECO:0000313" key="15">
    <source>
        <dbReference type="Proteomes" id="UP000054538"/>
    </source>
</evidence>
<feature type="active site" description="Charge relay system; for autoendoproteolytic cleavage activity" evidence="11">
    <location>
        <position position="1022"/>
    </location>
</feature>
<keyword evidence="4 11" id="KW-0443">Lipid metabolism</keyword>
<dbReference type="OrthoDB" id="67700at2759"/>
<keyword evidence="11" id="KW-0967">Endosome</keyword>
<dbReference type="GO" id="GO:0000139">
    <property type="term" value="C:Golgi membrane"/>
    <property type="evidence" value="ECO:0007669"/>
    <property type="project" value="UniProtKB-SubCell"/>
</dbReference>
<dbReference type="HAMAP" id="MF_00663">
    <property type="entry name" value="PS_decarb_PSD_B_type2"/>
    <property type="match status" value="1"/>
</dbReference>
<feature type="compositionally biased region" description="Acidic residues" evidence="12">
    <location>
        <begin position="230"/>
        <end position="253"/>
    </location>
</feature>
<dbReference type="Pfam" id="PF00168">
    <property type="entry name" value="C2"/>
    <property type="match status" value="2"/>
</dbReference>
<evidence type="ECO:0000256" key="9">
    <source>
        <dbReference type="ARBA" id="ARBA00023264"/>
    </source>
</evidence>
<evidence type="ECO:0000313" key="14">
    <source>
        <dbReference type="EMBL" id="KIK91532.1"/>
    </source>
</evidence>
<dbReference type="UniPathway" id="UPA00558">
    <property type="reaction ID" value="UER00616"/>
</dbReference>
<dbReference type="InParanoid" id="A0A0D0D4N8"/>
<dbReference type="FunCoup" id="A0A0D0D4N8">
    <property type="interactions" value="64"/>
</dbReference>
<comment type="PTM">
    <text evidence="11">Is synthesized initially as an inactive proenzyme. Formation of the active enzyme involves a self-maturation process in which the active site pyruvoyl group is generated from an internal serine residue via an autocatalytic post-translational modification. Two non-identical subunits are generated from the proenzyme in this reaction, and the pyruvate is formed at the N-terminus of the alpha chain, which is derived from the carboxyl end of the proenzyme. The autoendoproteolytic cleavage occurs by a canonical serine protease mechanism, in which the side chain hydroxyl group of the serine supplies its oxygen atom to form the C-terminus of the beta chain, while the remainder of the serine residue undergoes an oxidative deamination to produce ammonia and the pyruvoyl prosthetic group on the alpha chain. During this reaction, the Ser that is part of the protease active site of the proenzyme becomes the pyruvoyl prosthetic group, which constitutes an essential element of the active site of the mature decarboxylase.</text>
</comment>
<feature type="region of interest" description="Disordered" evidence="12">
    <location>
        <begin position="720"/>
        <end position="762"/>
    </location>
</feature>
<comment type="pathway">
    <text evidence="11">Phospholipid metabolism; phosphatidylethanolamine biosynthesis; phosphatidylethanolamine from CDP-diacylglycerol: step 2/2.</text>
</comment>
<feature type="chain" id="PRO_5023384669" description="Phosphatidylserine decarboxylase 2 alpha chain" evidence="11">
    <location>
        <begin position="1109"/>
        <end position="1160"/>
    </location>
</feature>
<dbReference type="AlphaFoldDB" id="A0A0D0D4N8"/>
<dbReference type="GO" id="GO:0010008">
    <property type="term" value="C:endosome membrane"/>
    <property type="evidence" value="ECO:0007669"/>
    <property type="project" value="UniProtKB-SubCell"/>
</dbReference>
<comment type="pathway">
    <text evidence="1">Lipid metabolism.</text>
</comment>
<evidence type="ECO:0000256" key="12">
    <source>
        <dbReference type="SAM" id="MobiDB-lite"/>
    </source>
</evidence>
<evidence type="ECO:0000256" key="11">
    <source>
        <dbReference type="HAMAP-Rule" id="MF_03209"/>
    </source>
</evidence>
<dbReference type="EMBL" id="KN825377">
    <property type="protein sequence ID" value="KIK91532.1"/>
    <property type="molecule type" value="Genomic_DNA"/>
</dbReference>
<reference evidence="15" key="2">
    <citation type="submission" date="2015-01" db="EMBL/GenBank/DDBJ databases">
        <title>Evolutionary Origins and Diversification of the Mycorrhizal Mutualists.</title>
        <authorList>
            <consortium name="DOE Joint Genome Institute"/>
            <consortium name="Mycorrhizal Genomics Consortium"/>
            <person name="Kohler A."/>
            <person name="Kuo A."/>
            <person name="Nagy L.G."/>
            <person name="Floudas D."/>
            <person name="Copeland A."/>
            <person name="Barry K.W."/>
            <person name="Cichocki N."/>
            <person name="Veneault-Fourrey C."/>
            <person name="LaButti K."/>
            <person name="Lindquist E.A."/>
            <person name="Lipzen A."/>
            <person name="Lundell T."/>
            <person name="Morin E."/>
            <person name="Murat C."/>
            <person name="Riley R."/>
            <person name="Ohm R."/>
            <person name="Sun H."/>
            <person name="Tunlid A."/>
            <person name="Henrissat B."/>
            <person name="Grigoriev I.V."/>
            <person name="Hibbett D.S."/>
            <person name="Martin F."/>
        </authorList>
    </citation>
    <scope>NUCLEOTIDE SEQUENCE [LARGE SCALE GENOMIC DNA]</scope>
    <source>
        <strain evidence="15">Ve08.2h10</strain>
    </source>
</reference>
<accession>A0A0D0D4N8</accession>
<comment type="cofactor">
    <cofactor evidence="11">
        <name>pyruvate</name>
        <dbReference type="ChEBI" id="CHEBI:15361"/>
    </cofactor>
    <text evidence="11">Binds 1 pyruvoyl group covalently per subunit.</text>
</comment>
<dbReference type="Proteomes" id="UP000054538">
    <property type="component" value="Unassembled WGS sequence"/>
</dbReference>
<comment type="catalytic activity">
    <reaction evidence="11">
        <text>a 1,2-diacyl-sn-glycero-3-phospho-L-serine + H(+) = a 1,2-diacyl-sn-glycero-3-phosphoethanolamine + CO2</text>
        <dbReference type="Rhea" id="RHEA:20828"/>
        <dbReference type="ChEBI" id="CHEBI:15378"/>
        <dbReference type="ChEBI" id="CHEBI:16526"/>
        <dbReference type="ChEBI" id="CHEBI:57262"/>
        <dbReference type="ChEBI" id="CHEBI:64612"/>
        <dbReference type="EC" id="4.1.1.65"/>
    </reaction>
</comment>
<dbReference type="PROSITE" id="PS00018">
    <property type="entry name" value="EF_HAND_1"/>
    <property type="match status" value="1"/>
</dbReference>
<dbReference type="GO" id="GO:0004609">
    <property type="term" value="F:phosphatidylserine decarboxylase activity"/>
    <property type="evidence" value="ECO:0007669"/>
    <property type="project" value="UniProtKB-UniRule"/>
</dbReference>
<keyword evidence="3 11" id="KW-0210">Decarboxylase</keyword>
<dbReference type="NCBIfam" id="TIGR00163">
    <property type="entry name" value="PS_decarb"/>
    <property type="match status" value="1"/>
</dbReference>
<comment type="similarity">
    <text evidence="11">Belongs to the phosphatidylserine decarboxylase family. PSD-B subfamily. Eukaryotic type II sub-subfamily.</text>
</comment>
<feature type="modified residue" description="Pyruvic acid (Ser); by autocatalysis" evidence="11">
    <location>
        <position position="1109"/>
    </location>
</feature>
<evidence type="ECO:0000256" key="3">
    <source>
        <dbReference type="ARBA" id="ARBA00022793"/>
    </source>
</evidence>
<dbReference type="InterPro" id="IPR035892">
    <property type="entry name" value="C2_domain_sf"/>
</dbReference>
<feature type="compositionally biased region" description="Polar residues" evidence="12">
    <location>
        <begin position="722"/>
        <end position="734"/>
    </location>
</feature>
<keyword evidence="5 11" id="KW-0472">Membrane</keyword>